<dbReference type="PANTHER" id="PTHR22938:SF0">
    <property type="entry name" value="E3 UBIQUITIN-PROTEIN LIGASE ZNF598"/>
    <property type="match status" value="1"/>
</dbReference>
<keyword evidence="8" id="KW-1185">Reference proteome</keyword>
<evidence type="ECO:0000256" key="1">
    <source>
        <dbReference type="ARBA" id="ARBA00022723"/>
    </source>
</evidence>
<reference evidence="9" key="1">
    <citation type="submission" date="2017-02" db="UniProtKB">
        <authorList>
            <consortium name="WormBaseParasite"/>
        </authorList>
    </citation>
    <scope>IDENTIFICATION</scope>
</reference>
<sequence length="354" mass="40774">MRKYDQMIGSAKDNFADIPQCGGAVDECTICCKTSDIFGLGSCRHPICIECAIRIRVLSNCTQCPVCRANMDTTIELSFPSFDHHDEKRFGIRFENKDVVARYEKYLAHVCKLCRSSNGERLEFPTFVALRHHMSSAHELTYCHICTDNIILFSRERKTYTRDALQRHIRSGDRDDSSLKGHPSCLFCDQRFFDEEFRYRHLRKEHFFCQFCETEGKHMNVFFEGHAELVSHYKEHHFLCDFEECKTMGIAFSNQVDLKLHQVPFSNAIFHLTRREGPPPSAPNLPVARREKIALVQQEQAPSRPAEEFVVVPSAQSRRPVVRYNVAPAYTPQTEDFPTLNNSRPDPSLNVSSA</sequence>
<dbReference type="EMBL" id="UYSL01000028">
    <property type="protein sequence ID" value="VDL62372.1"/>
    <property type="molecule type" value="Genomic_DNA"/>
</dbReference>
<evidence type="ECO:0000256" key="3">
    <source>
        <dbReference type="ARBA" id="ARBA00022833"/>
    </source>
</evidence>
<dbReference type="SMART" id="SM00355">
    <property type="entry name" value="ZnF_C2H2"/>
    <property type="match status" value="3"/>
</dbReference>
<dbReference type="Proteomes" id="UP000271162">
    <property type="component" value="Unassembled WGS sequence"/>
</dbReference>
<dbReference type="SUPFAM" id="SSF57850">
    <property type="entry name" value="RING/U-box"/>
    <property type="match status" value="1"/>
</dbReference>
<keyword evidence="2 4" id="KW-0863">Zinc-finger</keyword>
<dbReference type="InterPro" id="IPR044288">
    <property type="entry name" value="ZNF598/HEL2"/>
</dbReference>
<feature type="domain" description="RING-type" evidence="6">
    <location>
        <begin position="28"/>
        <end position="68"/>
    </location>
</feature>
<dbReference type="GO" id="GO:0061630">
    <property type="term" value="F:ubiquitin protein ligase activity"/>
    <property type="evidence" value="ECO:0007669"/>
    <property type="project" value="InterPro"/>
</dbReference>
<organism evidence="9">
    <name type="scientific">Nippostrongylus brasiliensis</name>
    <name type="common">Rat hookworm</name>
    <dbReference type="NCBI Taxonomy" id="27835"/>
    <lineage>
        <taxon>Eukaryota</taxon>
        <taxon>Metazoa</taxon>
        <taxon>Ecdysozoa</taxon>
        <taxon>Nematoda</taxon>
        <taxon>Chromadorea</taxon>
        <taxon>Rhabditida</taxon>
        <taxon>Rhabditina</taxon>
        <taxon>Rhabditomorpha</taxon>
        <taxon>Strongyloidea</taxon>
        <taxon>Heligmosomidae</taxon>
        <taxon>Nippostrongylus</taxon>
    </lineage>
</organism>
<keyword evidence="3" id="KW-0862">Zinc</keyword>
<gene>
    <name evidence="7" type="ORF">NBR_LOCUS119</name>
</gene>
<feature type="region of interest" description="Disordered" evidence="5">
    <location>
        <begin position="332"/>
        <end position="354"/>
    </location>
</feature>
<proteinExistence type="predicted"/>
<dbReference type="GO" id="GO:0072344">
    <property type="term" value="P:rescue of stalled ribosome"/>
    <property type="evidence" value="ECO:0007669"/>
    <property type="project" value="InterPro"/>
</dbReference>
<dbReference type="WBParaSite" id="NBR_0000011801-mRNA-1">
    <property type="protein sequence ID" value="NBR_0000011801-mRNA-1"/>
    <property type="gene ID" value="NBR_0000011801"/>
</dbReference>
<dbReference type="Pfam" id="PF25447">
    <property type="entry name" value="RING_ZNF598"/>
    <property type="match status" value="1"/>
</dbReference>
<dbReference type="InterPro" id="IPR013087">
    <property type="entry name" value="Znf_C2H2_type"/>
</dbReference>
<dbReference type="OMA" id="DECTICC"/>
<reference evidence="7 8" key="2">
    <citation type="submission" date="2018-11" db="EMBL/GenBank/DDBJ databases">
        <authorList>
            <consortium name="Pathogen Informatics"/>
        </authorList>
    </citation>
    <scope>NUCLEOTIDE SEQUENCE [LARGE SCALE GENOMIC DNA]</scope>
</reference>
<dbReference type="GO" id="GO:0008270">
    <property type="term" value="F:zinc ion binding"/>
    <property type="evidence" value="ECO:0007669"/>
    <property type="project" value="UniProtKB-KW"/>
</dbReference>
<dbReference type="GO" id="GO:0043022">
    <property type="term" value="F:ribosome binding"/>
    <property type="evidence" value="ECO:0007669"/>
    <property type="project" value="TreeGrafter"/>
</dbReference>
<dbReference type="PANTHER" id="PTHR22938">
    <property type="entry name" value="ZINC FINGER PROTEIN 598"/>
    <property type="match status" value="1"/>
</dbReference>
<keyword evidence="1" id="KW-0479">Metal-binding</keyword>
<evidence type="ECO:0000313" key="9">
    <source>
        <dbReference type="WBParaSite" id="NBR_0000011801-mRNA-1"/>
    </source>
</evidence>
<dbReference type="PROSITE" id="PS50089">
    <property type="entry name" value="ZF_RING_2"/>
    <property type="match status" value="1"/>
</dbReference>
<dbReference type="AlphaFoldDB" id="A0A0N4XCE7"/>
<evidence type="ECO:0000256" key="2">
    <source>
        <dbReference type="ARBA" id="ARBA00022771"/>
    </source>
</evidence>
<dbReference type="STRING" id="27835.A0A0N4XCE7"/>
<evidence type="ECO:0000313" key="7">
    <source>
        <dbReference type="EMBL" id="VDL62372.1"/>
    </source>
</evidence>
<name>A0A0N4XCE7_NIPBR</name>
<evidence type="ECO:0000256" key="4">
    <source>
        <dbReference type="PROSITE-ProRule" id="PRU00175"/>
    </source>
</evidence>
<dbReference type="Gene3D" id="3.30.40.10">
    <property type="entry name" value="Zinc/RING finger domain, C3HC4 (zinc finger)"/>
    <property type="match status" value="1"/>
</dbReference>
<dbReference type="PROSITE" id="PS00518">
    <property type="entry name" value="ZF_RING_1"/>
    <property type="match status" value="1"/>
</dbReference>
<protein>
    <submittedName>
        <fullName evidence="9">Zinc finger protein 598 (inferred by orthology to a human protein)</fullName>
    </submittedName>
</protein>
<evidence type="ECO:0000256" key="5">
    <source>
        <dbReference type="SAM" id="MobiDB-lite"/>
    </source>
</evidence>
<dbReference type="InterPro" id="IPR013083">
    <property type="entry name" value="Znf_RING/FYVE/PHD"/>
</dbReference>
<dbReference type="GO" id="GO:0016567">
    <property type="term" value="P:protein ubiquitination"/>
    <property type="evidence" value="ECO:0007669"/>
    <property type="project" value="TreeGrafter"/>
</dbReference>
<accession>A0A0N4XCE7</accession>
<dbReference type="InterPro" id="IPR001841">
    <property type="entry name" value="Znf_RING"/>
</dbReference>
<dbReference type="InterPro" id="IPR017907">
    <property type="entry name" value="Znf_RING_CS"/>
</dbReference>
<evidence type="ECO:0000259" key="6">
    <source>
        <dbReference type="PROSITE" id="PS50089"/>
    </source>
</evidence>
<evidence type="ECO:0000313" key="8">
    <source>
        <dbReference type="Proteomes" id="UP000271162"/>
    </source>
</evidence>